<keyword evidence="2" id="KW-1185">Reference proteome</keyword>
<evidence type="ECO:0000313" key="2">
    <source>
        <dbReference type="Proteomes" id="UP001367030"/>
    </source>
</evidence>
<dbReference type="InterPro" id="IPR036291">
    <property type="entry name" value="NAD(P)-bd_dom_sf"/>
</dbReference>
<organism evidence="1 2">
    <name type="scientific">Variovorax robiniae</name>
    <dbReference type="NCBI Taxonomy" id="1836199"/>
    <lineage>
        <taxon>Bacteria</taxon>
        <taxon>Pseudomonadati</taxon>
        <taxon>Pseudomonadota</taxon>
        <taxon>Betaproteobacteria</taxon>
        <taxon>Burkholderiales</taxon>
        <taxon>Comamonadaceae</taxon>
        <taxon>Variovorax</taxon>
    </lineage>
</organism>
<dbReference type="EMBL" id="JBBKZS010000002">
    <property type="protein sequence ID" value="MEJ8853991.1"/>
    <property type="molecule type" value="Genomic_DNA"/>
</dbReference>
<dbReference type="RefSeq" id="WP_340334086.1">
    <property type="nucleotide sequence ID" value="NZ_JBBKZS010000002.1"/>
</dbReference>
<dbReference type="PANTHER" id="PTHR14097:SF8">
    <property type="entry name" value="NAD(P)-BINDING DOMAIN-CONTAINING PROTEIN"/>
    <property type="match status" value="1"/>
</dbReference>
<comment type="caution">
    <text evidence="1">The sequence shown here is derived from an EMBL/GenBank/DDBJ whole genome shotgun (WGS) entry which is preliminary data.</text>
</comment>
<accession>A0ABU8X2I3</accession>
<dbReference type="Proteomes" id="UP001367030">
    <property type="component" value="Unassembled WGS sequence"/>
</dbReference>
<proteinExistence type="predicted"/>
<reference evidence="1 2" key="1">
    <citation type="submission" date="2024-03" db="EMBL/GenBank/DDBJ databases">
        <title>Novel species of the genus Variovorax.</title>
        <authorList>
            <person name="Liu Q."/>
            <person name="Xin Y.-H."/>
        </authorList>
    </citation>
    <scope>NUCLEOTIDE SEQUENCE [LARGE SCALE GENOMIC DNA]</scope>
    <source>
        <strain evidence="1 2">KACC 18901</strain>
    </source>
</reference>
<dbReference type="Gene3D" id="3.40.50.720">
    <property type="entry name" value="NAD(P)-binding Rossmann-like Domain"/>
    <property type="match status" value="1"/>
</dbReference>
<gene>
    <name evidence="1" type="ORF">WKW79_05395</name>
</gene>
<name>A0ABU8X2I3_9BURK</name>
<dbReference type="SUPFAM" id="SSF51735">
    <property type="entry name" value="NAD(P)-binding Rossmann-fold domains"/>
    <property type="match status" value="1"/>
</dbReference>
<evidence type="ECO:0000313" key="1">
    <source>
        <dbReference type="EMBL" id="MEJ8853991.1"/>
    </source>
</evidence>
<sequence length="221" mass="23699">MKVLLFGSSGMVGQGVLRECLLDPDVKRVVAVGRSPLGQSDPKLGELIVTDFYDYAAVESKLKGFDACFFCLGVSSVGMSEAEYRRLSYDLPLAAATVLARLNPQMTFTFVTGAGCDSSERGAMMWARVKGAAENALLKLPFKGAYMFRPGIIQPLHGVRSKTPLYQTAYNVAGPLFSVIGMFAPNKVTTSEKVGRAMLAVAKRGAPSPFVEMADINRLGG</sequence>
<dbReference type="PANTHER" id="PTHR14097">
    <property type="entry name" value="OXIDOREDUCTASE HTATIP2"/>
    <property type="match status" value="1"/>
</dbReference>
<protein>
    <submittedName>
        <fullName evidence="1">Epimerase</fullName>
    </submittedName>
</protein>